<accession>A0A1Y3EF01</accession>
<organism evidence="1 2">
    <name type="scientific">Trichinella nativa</name>
    <dbReference type="NCBI Taxonomy" id="6335"/>
    <lineage>
        <taxon>Eukaryota</taxon>
        <taxon>Metazoa</taxon>
        <taxon>Ecdysozoa</taxon>
        <taxon>Nematoda</taxon>
        <taxon>Enoplea</taxon>
        <taxon>Dorylaimia</taxon>
        <taxon>Trichinellida</taxon>
        <taxon>Trichinellidae</taxon>
        <taxon>Trichinella</taxon>
    </lineage>
</organism>
<reference evidence="1 2" key="1">
    <citation type="submission" date="2015-04" db="EMBL/GenBank/DDBJ databases">
        <title>Draft genome of the roundworm Trichinella nativa.</title>
        <authorList>
            <person name="Mitreva M."/>
        </authorList>
    </citation>
    <scope>NUCLEOTIDE SEQUENCE [LARGE SCALE GENOMIC DNA]</scope>
    <source>
        <strain evidence="1 2">ISS45</strain>
    </source>
</reference>
<name>A0A1Y3EF01_9BILA</name>
<proteinExistence type="predicted"/>
<evidence type="ECO:0000313" key="2">
    <source>
        <dbReference type="Proteomes" id="UP000243006"/>
    </source>
</evidence>
<sequence>MDAGRLVDDQWSKISFVDGHYMASLREQCHSASCFSCKDFTPSESLPLSTLHLHSALLLLYDNFH</sequence>
<protein>
    <submittedName>
        <fullName evidence="1">Uncharacterized protein</fullName>
    </submittedName>
</protein>
<dbReference type="EMBL" id="LVZM01014467">
    <property type="protein sequence ID" value="OUC43601.1"/>
    <property type="molecule type" value="Genomic_DNA"/>
</dbReference>
<dbReference type="Proteomes" id="UP000243006">
    <property type="component" value="Unassembled WGS sequence"/>
</dbReference>
<dbReference type="AlphaFoldDB" id="A0A1Y3EF01"/>
<comment type="caution">
    <text evidence="1">The sequence shown here is derived from an EMBL/GenBank/DDBJ whole genome shotgun (WGS) entry which is preliminary data.</text>
</comment>
<gene>
    <name evidence="1" type="ORF">D917_09662</name>
</gene>
<evidence type="ECO:0000313" key="1">
    <source>
        <dbReference type="EMBL" id="OUC43601.1"/>
    </source>
</evidence>